<reference evidence="2" key="1">
    <citation type="submission" date="2021-02" db="EMBL/GenBank/DDBJ databases">
        <authorList>
            <person name="Syme A R."/>
            <person name="Syme A R."/>
            <person name="Moolhuijzen P."/>
        </authorList>
    </citation>
    <scope>NUCLEOTIDE SEQUENCE</scope>
    <source>
        <strain evidence="2">W1-1</strain>
    </source>
</reference>
<dbReference type="InterPro" id="IPR035979">
    <property type="entry name" value="RBD_domain_sf"/>
</dbReference>
<dbReference type="CDD" id="cd00590">
    <property type="entry name" value="RRM_SF"/>
    <property type="match status" value="1"/>
</dbReference>
<proteinExistence type="predicted"/>
<dbReference type="SMART" id="SM00360">
    <property type="entry name" value="RRM"/>
    <property type="match status" value="2"/>
</dbReference>
<feature type="domain" description="RRM" evidence="1">
    <location>
        <begin position="240"/>
        <end position="303"/>
    </location>
</feature>
<evidence type="ECO:0000313" key="3">
    <source>
        <dbReference type="Proteomes" id="UP000472372"/>
    </source>
</evidence>
<sequence>MSTVVAINTEAEIPDEATNLLSKFLEVCDNQIESHTVKITGLPQNQTIRNLNELCESFDDAHFHWENYSAFIDDYPEPTRILEFDSPEPGIGLVRVAEPHMAIDIVSQTVGTYWKNATINAQCVPDEDMDQMVVKKPDGEAKDFELFVTGLLPNTSSIEVLGFFKDYPIRDINMPPGGKHFCFIFVAQDDVDKILARFARGVWCQNRTIRARLSEKKKTHAVTESVLPAGEAVSQKPMTELMVSNLPYGVSESSIRIAFQGFSVCKVGLENISASVVITTDEVGRALETLPGKWVGNRRMKVKVHCNRVWWSC</sequence>
<dbReference type="GO" id="GO:0003723">
    <property type="term" value="F:RNA binding"/>
    <property type="evidence" value="ECO:0007669"/>
    <property type="project" value="InterPro"/>
</dbReference>
<name>A0A6S6VEY7_9PLEO</name>
<gene>
    <name evidence="2" type="ORF">PTTW11_02590</name>
</gene>
<protein>
    <submittedName>
        <fullName evidence="2">RRM-1 multi-domain protein</fullName>
    </submittedName>
</protein>
<dbReference type="AlphaFoldDB" id="A0A6S6VEY7"/>
<evidence type="ECO:0000313" key="2">
    <source>
        <dbReference type="EMBL" id="CAE7014021.1"/>
    </source>
</evidence>
<dbReference type="SUPFAM" id="SSF54928">
    <property type="entry name" value="RNA-binding domain, RBD"/>
    <property type="match status" value="1"/>
</dbReference>
<feature type="domain" description="RRM" evidence="1">
    <location>
        <begin position="145"/>
        <end position="212"/>
    </location>
</feature>
<dbReference type="InterPro" id="IPR000504">
    <property type="entry name" value="RRM_dom"/>
</dbReference>
<organism evidence="2 3">
    <name type="scientific">Pyrenophora teres f. teres</name>
    <dbReference type="NCBI Taxonomy" id="97479"/>
    <lineage>
        <taxon>Eukaryota</taxon>
        <taxon>Fungi</taxon>
        <taxon>Dikarya</taxon>
        <taxon>Ascomycota</taxon>
        <taxon>Pezizomycotina</taxon>
        <taxon>Dothideomycetes</taxon>
        <taxon>Pleosporomycetidae</taxon>
        <taxon>Pleosporales</taxon>
        <taxon>Pleosporineae</taxon>
        <taxon>Pleosporaceae</taxon>
        <taxon>Pyrenophora</taxon>
    </lineage>
</organism>
<dbReference type="InterPro" id="IPR012677">
    <property type="entry name" value="Nucleotide-bd_a/b_plait_sf"/>
</dbReference>
<dbReference type="EMBL" id="HG992978">
    <property type="protein sequence ID" value="CAE7014021.1"/>
    <property type="molecule type" value="Genomic_DNA"/>
</dbReference>
<dbReference type="Gene3D" id="3.30.70.330">
    <property type="match status" value="1"/>
</dbReference>
<accession>A0A6S6VEY7</accession>
<evidence type="ECO:0000259" key="1">
    <source>
        <dbReference type="SMART" id="SM00360"/>
    </source>
</evidence>
<dbReference type="Proteomes" id="UP000472372">
    <property type="component" value="Chromosome 2"/>
</dbReference>